<evidence type="ECO:0000256" key="5">
    <source>
        <dbReference type="PROSITE-ProRule" id="PRU00239"/>
    </source>
</evidence>
<dbReference type="SUPFAM" id="SSF116846">
    <property type="entry name" value="MIT domain"/>
    <property type="match status" value="1"/>
</dbReference>
<proteinExistence type="inferred from homology"/>
<accession>A0AAD9CRN1</accession>
<dbReference type="SUPFAM" id="SSF49758">
    <property type="entry name" value="Calpain large subunit, middle domain (domain III)"/>
    <property type="match status" value="2"/>
</dbReference>
<dbReference type="GO" id="GO:0006508">
    <property type="term" value="P:proteolysis"/>
    <property type="evidence" value="ECO:0007669"/>
    <property type="project" value="UniProtKB-KW"/>
</dbReference>
<comment type="caution">
    <text evidence="7">The sequence shown here is derived from an EMBL/GenBank/DDBJ whole genome shotgun (WGS) entry which is preliminary data.</text>
</comment>
<evidence type="ECO:0000313" key="7">
    <source>
        <dbReference type="EMBL" id="KAK1920912.1"/>
    </source>
</evidence>
<dbReference type="PANTHER" id="PTHR46143">
    <property type="entry name" value="CALPAIN-7"/>
    <property type="match status" value="1"/>
</dbReference>
<dbReference type="AlphaFoldDB" id="A0AAD9CRN1"/>
<dbReference type="EMBL" id="JAODAN010000012">
    <property type="protein sequence ID" value="KAK1920912.1"/>
    <property type="molecule type" value="Genomic_DNA"/>
</dbReference>
<evidence type="ECO:0000256" key="2">
    <source>
        <dbReference type="ARBA" id="ARBA00022670"/>
    </source>
</evidence>
<dbReference type="Gene3D" id="1.20.58.80">
    <property type="entry name" value="Phosphotransferase system, lactose/cellobiose-type IIA subunit"/>
    <property type="match status" value="1"/>
</dbReference>
<comment type="similarity">
    <text evidence="1">Belongs to the peptidase C2 family. PalB/RIM13 subfamily.</text>
</comment>
<dbReference type="InterPro" id="IPR001300">
    <property type="entry name" value="Peptidase_C2_calpain_cat"/>
</dbReference>
<name>A0AAD9CRN1_PAPLA</name>
<evidence type="ECO:0000259" key="6">
    <source>
        <dbReference type="PROSITE" id="PS50203"/>
    </source>
</evidence>
<dbReference type="Pfam" id="PF00648">
    <property type="entry name" value="Peptidase_C2"/>
    <property type="match status" value="1"/>
</dbReference>
<dbReference type="PROSITE" id="PS50203">
    <property type="entry name" value="CALPAIN_CAT"/>
    <property type="match status" value="1"/>
</dbReference>
<keyword evidence="2 7" id="KW-0645">Protease</keyword>
<comment type="caution">
    <text evidence="5">Lacks conserved residue(s) required for the propagation of feature annotation.</text>
</comment>
<gene>
    <name evidence="7" type="ORF">DB88DRAFT_513649</name>
</gene>
<dbReference type="InterPro" id="IPR036181">
    <property type="entry name" value="MIT_dom_sf"/>
</dbReference>
<organism evidence="7 8">
    <name type="scientific">Papiliotrema laurentii</name>
    <name type="common">Cryptococcus laurentii</name>
    <dbReference type="NCBI Taxonomy" id="5418"/>
    <lineage>
        <taxon>Eukaryota</taxon>
        <taxon>Fungi</taxon>
        <taxon>Dikarya</taxon>
        <taxon>Basidiomycota</taxon>
        <taxon>Agaricomycotina</taxon>
        <taxon>Tremellomycetes</taxon>
        <taxon>Tremellales</taxon>
        <taxon>Rhynchogastremaceae</taxon>
        <taxon>Papiliotrema</taxon>
    </lineage>
</organism>
<dbReference type="GO" id="GO:0004198">
    <property type="term" value="F:calcium-dependent cysteine-type endopeptidase activity"/>
    <property type="evidence" value="ECO:0007669"/>
    <property type="project" value="InterPro"/>
</dbReference>
<dbReference type="SMART" id="SM00230">
    <property type="entry name" value="CysPc"/>
    <property type="match status" value="1"/>
</dbReference>
<dbReference type="PANTHER" id="PTHR46143:SF1">
    <property type="entry name" value="CALPAIN-7"/>
    <property type="match status" value="1"/>
</dbReference>
<reference evidence="7" key="1">
    <citation type="submission" date="2023-02" db="EMBL/GenBank/DDBJ databases">
        <title>Identification and recombinant expression of a fungal hydrolase from Papiliotrema laurentii that hydrolyzes apple cutin and clears colloidal polyester polyurethane.</title>
        <authorList>
            <consortium name="DOE Joint Genome Institute"/>
            <person name="Roman V.A."/>
            <person name="Bojanowski C."/>
            <person name="Crable B.R."/>
            <person name="Wagner D.N."/>
            <person name="Hung C.S."/>
            <person name="Nadeau L.J."/>
            <person name="Schratz L."/>
            <person name="Haridas S."/>
            <person name="Pangilinan J."/>
            <person name="Lipzen A."/>
            <person name="Na H."/>
            <person name="Yan M."/>
            <person name="Ng V."/>
            <person name="Grigoriev I.V."/>
            <person name="Spatafora J.W."/>
            <person name="Barlow D."/>
            <person name="Biffinger J."/>
            <person name="Kelley-Loughnane N."/>
            <person name="Varaljay V.A."/>
            <person name="Crookes-Goodson W.J."/>
        </authorList>
    </citation>
    <scope>NUCLEOTIDE SEQUENCE</scope>
    <source>
        <strain evidence="7">5307AH</strain>
    </source>
</reference>
<sequence>MAQSSYADRLKKATELATRATHLEASLSSLSPLQSPLPTLHKAFPLYISAAENYSHLISSGLAPEHDKANIKKKWRLVLERAEKVKRRIEDLGGHVGKVGVSDEVEEEAILHRGGVMNGVHLDMWTPGLIRYEGDIAQPELAEEQEELGPEWADVDPATWSISTSNEWVVRQGHGADCSVVAGFGACLEHNRRWGTSLGQDTLYPQNPSLRPVTPLRSDSGRHVVRLLLNGAWRSLVIDSLLPRSKLNKQPLHATSHPESVPSDNASIGPPWIPLILKGYFKAFGGYSLRGSNPAPDIYTLTGWIPERISLRDGFQREKEWKRIRDSWKRGEVIVTLGTGSTNSSVGSAGGLVPFHAYAVLGGSTAAAMIGRLTIDIKEGEDGERLLKVYDPGSYRQSVSDNSNDLPRRLETLDIRETETGEGMTYRSWDSICADFGTLNLNWNPNLLPIVAKRHWSWPKPLPEANETPPSLRYRLDVKMDRVPPNAEIWILLSQHICNKDRPLDDIALQVHEENSVRPGLGSRSISHEERIGVTSPYSNAVHVLYRHQIRRPHTTLTVLPLRDRGVYRTDFTLHAYAPSGSTVDLERVSTTYPFSTSLSGRLSSKTAGGRAGLASWVNNPQYKLDVSSPHTSSQRPTLGSRMTLQGDGSLAWNAKILRGNGDLVFEYGEEAIVADSGAYAYGVAFIEMPQLEPGVYTVSVSAYEPGQVGEYTLKLDSDLPVSLSPIPGEGAGMYGRTLSGMWSEDTSGGRPSGGAYDQNVRIEITLPRDCTIMARGLLPVRPNTPIPLNVTLFERGVGGRLGEQIATSGPYSDAVSGVSVPRTNVSLGVYILVLSAWEKGMGIGHKWESRVWTDAPLEVERVR</sequence>
<feature type="domain" description="Calpain catalytic" evidence="6">
    <location>
        <begin position="150"/>
        <end position="445"/>
    </location>
</feature>
<evidence type="ECO:0000313" key="8">
    <source>
        <dbReference type="Proteomes" id="UP001182556"/>
    </source>
</evidence>
<protein>
    <submittedName>
        <fullName evidence="7">Calpain-like protease palB/RIM13</fullName>
    </submittedName>
</protein>
<dbReference type="Gene3D" id="2.60.120.380">
    <property type="match status" value="2"/>
</dbReference>
<evidence type="ECO:0000256" key="1">
    <source>
        <dbReference type="ARBA" id="ARBA00010193"/>
    </source>
</evidence>
<keyword evidence="8" id="KW-1185">Reference proteome</keyword>
<evidence type="ECO:0000256" key="4">
    <source>
        <dbReference type="ARBA" id="ARBA00022807"/>
    </source>
</evidence>
<dbReference type="Proteomes" id="UP001182556">
    <property type="component" value="Unassembled WGS sequence"/>
</dbReference>
<dbReference type="InterPro" id="IPR038765">
    <property type="entry name" value="Papain-like_cys_pep_sf"/>
</dbReference>
<keyword evidence="4" id="KW-0788">Thiol protease</keyword>
<dbReference type="InterPro" id="IPR051297">
    <property type="entry name" value="PalB/RIM13"/>
</dbReference>
<dbReference type="SUPFAM" id="SSF54001">
    <property type="entry name" value="Cysteine proteinases"/>
    <property type="match status" value="1"/>
</dbReference>
<evidence type="ECO:0000256" key="3">
    <source>
        <dbReference type="ARBA" id="ARBA00022801"/>
    </source>
</evidence>
<keyword evidence="3" id="KW-0378">Hydrolase</keyword>
<dbReference type="Gene3D" id="3.90.70.10">
    <property type="entry name" value="Cysteine proteinases"/>
    <property type="match status" value="1"/>
</dbReference>
<dbReference type="InterPro" id="IPR036213">
    <property type="entry name" value="Calpain_III_sf"/>
</dbReference>